<reference evidence="3" key="1">
    <citation type="submission" date="2022-08" db="UniProtKB">
        <authorList>
            <consortium name="EnsemblMetazoa"/>
        </authorList>
    </citation>
    <scope>IDENTIFICATION</scope>
</reference>
<evidence type="ECO:0000256" key="1">
    <source>
        <dbReference type="SAM" id="MobiDB-lite"/>
    </source>
</evidence>
<dbReference type="EnsemblMetazoa" id="ACOM031663-RA">
    <property type="protein sequence ID" value="ACOM031663-PA.1"/>
    <property type="gene ID" value="ACOM031663"/>
</dbReference>
<organism evidence="3">
    <name type="scientific">Anopheles coluzzii</name>
    <name type="common">African malaria mosquito</name>
    <dbReference type="NCBI Taxonomy" id="1518534"/>
    <lineage>
        <taxon>Eukaryota</taxon>
        <taxon>Metazoa</taxon>
        <taxon>Ecdysozoa</taxon>
        <taxon>Arthropoda</taxon>
        <taxon>Hexapoda</taxon>
        <taxon>Insecta</taxon>
        <taxon>Pterygota</taxon>
        <taxon>Neoptera</taxon>
        <taxon>Endopterygota</taxon>
        <taxon>Diptera</taxon>
        <taxon>Nematocera</taxon>
        <taxon>Culicoidea</taxon>
        <taxon>Culicidae</taxon>
        <taxon>Anophelinae</taxon>
        <taxon>Anopheles</taxon>
    </lineage>
</organism>
<evidence type="ECO:0000256" key="2">
    <source>
        <dbReference type="SAM" id="Phobius"/>
    </source>
</evidence>
<sequence>MTTTSGGDDPNRSFLATIPARHYDSYGEWHHHGGEDDASHWPPPSQQQPYYNSNHGSSSANWGWNPHGHHHHYQQQQQQQHHGNVLAGILDTVALYPPYHNHHAQQQHGLLGLQLYVLLHPVLMLGAMSFLVCLVNAVVGLVDKVKLPLVRAHQHVDRNGAAKPAHNSEFKQEKK</sequence>
<evidence type="ECO:0000313" key="3">
    <source>
        <dbReference type="EnsemblMetazoa" id="ACOM031663-PA.1"/>
    </source>
</evidence>
<feature type="transmembrane region" description="Helical" evidence="2">
    <location>
        <begin position="118"/>
        <end position="142"/>
    </location>
</feature>
<feature type="compositionally biased region" description="Basic and acidic residues" evidence="1">
    <location>
        <begin position="28"/>
        <end position="39"/>
    </location>
</feature>
<keyword evidence="2" id="KW-1133">Transmembrane helix</keyword>
<keyword evidence="2" id="KW-0472">Membrane</keyword>
<dbReference type="Proteomes" id="UP000075882">
    <property type="component" value="Unassembled WGS sequence"/>
</dbReference>
<proteinExistence type="predicted"/>
<accession>A0A8W7PH41</accession>
<name>A0A8W7PH41_ANOCL</name>
<keyword evidence="2" id="KW-0812">Transmembrane</keyword>
<protein>
    <submittedName>
        <fullName evidence="3">Uncharacterized protein</fullName>
    </submittedName>
</protein>
<dbReference type="AlphaFoldDB" id="A0A8W7PH41"/>
<feature type="region of interest" description="Disordered" evidence="1">
    <location>
        <begin position="28"/>
        <end position="82"/>
    </location>
</feature>